<gene>
    <name evidence="2" type="ORF">S01H1_61951</name>
</gene>
<organism evidence="2">
    <name type="scientific">marine sediment metagenome</name>
    <dbReference type="NCBI Taxonomy" id="412755"/>
    <lineage>
        <taxon>unclassified sequences</taxon>
        <taxon>metagenomes</taxon>
        <taxon>ecological metagenomes</taxon>
    </lineage>
</organism>
<dbReference type="PROSITE" id="PS00028">
    <property type="entry name" value="ZINC_FINGER_C2H2_1"/>
    <property type="match status" value="1"/>
</dbReference>
<dbReference type="InterPro" id="IPR013087">
    <property type="entry name" value="Znf_C2H2_type"/>
</dbReference>
<protein>
    <recommendedName>
        <fullName evidence="1">C2H2-type domain-containing protein</fullName>
    </recommendedName>
</protein>
<sequence>MNKLDYGMGMMNQPMPGKCPKCGGKYVDWTHGKIHEKCPHCGFKLHSLVK</sequence>
<comment type="caution">
    <text evidence="2">The sequence shown here is derived from an EMBL/GenBank/DDBJ whole genome shotgun (WGS) entry which is preliminary data.</text>
</comment>
<feature type="domain" description="C2H2-type" evidence="1">
    <location>
        <begin position="19"/>
        <end position="40"/>
    </location>
</feature>
<reference evidence="2" key="1">
    <citation type="journal article" date="2014" name="Front. Microbiol.">
        <title>High frequency of phylogenetically diverse reductive dehalogenase-homologous genes in deep subseafloor sedimentary metagenomes.</title>
        <authorList>
            <person name="Kawai M."/>
            <person name="Futagami T."/>
            <person name="Toyoda A."/>
            <person name="Takaki Y."/>
            <person name="Nishi S."/>
            <person name="Hori S."/>
            <person name="Arai W."/>
            <person name="Tsubouchi T."/>
            <person name="Morono Y."/>
            <person name="Uchiyama I."/>
            <person name="Ito T."/>
            <person name="Fujiyama A."/>
            <person name="Inagaki F."/>
            <person name="Takami H."/>
        </authorList>
    </citation>
    <scope>NUCLEOTIDE SEQUENCE</scope>
    <source>
        <strain evidence="2">Expedition CK06-06</strain>
    </source>
</reference>
<dbReference type="AlphaFoldDB" id="X0XNG0"/>
<dbReference type="EMBL" id="BARS01040664">
    <property type="protein sequence ID" value="GAG38188.1"/>
    <property type="molecule type" value="Genomic_DNA"/>
</dbReference>
<evidence type="ECO:0000259" key="1">
    <source>
        <dbReference type="PROSITE" id="PS00028"/>
    </source>
</evidence>
<proteinExistence type="predicted"/>
<name>X0XNG0_9ZZZZ</name>
<accession>X0XNG0</accession>
<evidence type="ECO:0000313" key="2">
    <source>
        <dbReference type="EMBL" id="GAG38188.1"/>
    </source>
</evidence>